<name>A0A835RVL8_VANPL</name>
<keyword evidence="1" id="KW-1133">Transmembrane helix</keyword>
<dbReference type="InterPro" id="IPR036396">
    <property type="entry name" value="Cyt_P450_sf"/>
</dbReference>
<accession>A0A835RVL8</accession>
<keyword evidence="1" id="KW-0812">Transmembrane</keyword>
<dbReference type="GO" id="GO:0020037">
    <property type="term" value="F:heme binding"/>
    <property type="evidence" value="ECO:0007669"/>
    <property type="project" value="InterPro"/>
</dbReference>
<feature type="transmembrane region" description="Helical" evidence="1">
    <location>
        <begin position="6"/>
        <end position="26"/>
    </location>
</feature>
<keyword evidence="3" id="KW-1185">Reference proteome</keyword>
<dbReference type="SUPFAM" id="SSF48264">
    <property type="entry name" value="Cytochrome P450"/>
    <property type="match status" value="1"/>
</dbReference>
<proteinExistence type="predicted"/>
<sequence>MDLFSFFSTVFFSTTVLVAILVLLLLKSLLNPQNPKPKLPPGPWKLPIIGSIHHFVGALPHRRLRDLARLHGPLIHLKLG</sequence>
<evidence type="ECO:0000313" key="3">
    <source>
        <dbReference type="Proteomes" id="UP000636800"/>
    </source>
</evidence>
<protein>
    <submittedName>
        <fullName evidence="2">Uncharacterized protein</fullName>
    </submittedName>
</protein>
<evidence type="ECO:0000256" key="1">
    <source>
        <dbReference type="SAM" id="Phobius"/>
    </source>
</evidence>
<reference evidence="2 3" key="1">
    <citation type="journal article" date="2020" name="Nat. Food">
        <title>A phased Vanilla planifolia genome enables genetic improvement of flavour and production.</title>
        <authorList>
            <person name="Hasing T."/>
            <person name="Tang H."/>
            <person name="Brym M."/>
            <person name="Khazi F."/>
            <person name="Huang T."/>
            <person name="Chambers A.H."/>
        </authorList>
    </citation>
    <scope>NUCLEOTIDE SEQUENCE [LARGE SCALE GENOMIC DNA]</scope>
    <source>
        <tissue evidence="2">Leaf</tissue>
    </source>
</reference>
<dbReference type="Proteomes" id="UP000636800">
    <property type="component" value="Chromosome 2"/>
</dbReference>
<comment type="caution">
    <text evidence="2">The sequence shown here is derived from an EMBL/GenBank/DDBJ whole genome shotgun (WGS) entry which is preliminary data.</text>
</comment>
<dbReference type="PANTHER" id="PTHR47954:SF3">
    <property type="entry name" value="OS12G0640200 PROTEIN"/>
    <property type="match status" value="1"/>
</dbReference>
<dbReference type="EMBL" id="JADCNL010000002">
    <property type="protein sequence ID" value="KAG0492882.1"/>
    <property type="molecule type" value="Genomic_DNA"/>
</dbReference>
<gene>
    <name evidence="2" type="ORF">HPP92_006280</name>
</gene>
<dbReference type="GO" id="GO:0016705">
    <property type="term" value="F:oxidoreductase activity, acting on paired donors, with incorporation or reduction of molecular oxygen"/>
    <property type="evidence" value="ECO:0007669"/>
    <property type="project" value="InterPro"/>
</dbReference>
<dbReference type="Gene3D" id="1.10.630.10">
    <property type="entry name" value="Cytochrome P450"/>
    <property type="match status" value="1"/>
</dbReference>
<evidence type="ECO:0000313" key="2">
    <source>
        <dbReference type="EMBL" id="KAG0492882.1"/>
    </source>
</evidence>
<dbReference type="GO" id="GO:0005506">
    <property type="term" value="F:iron ion binding"/>
    <property type="evidence" value="ECO:0007669"/>
    <property type="project" value="InterPro"/>
</dbReference>
<keyword evidence="1" id="KW-0472">Membrane</keyword>
<dbReference type="PANTHER" id="PTHR47954">
    <property type="entry name" value="OS09G0275400 PROTEIN-RELATED"/>
    <property type="match status" value="1"/>
</dbReference>
<dbReference type="GO" id="GO:0004497">
    <property type="term" value="F:monooxygenase activity"/>
    <property type="evidence" value="ECO:0007669"/>
    <property type="project" value="InterPro"/>
</dbReference>
<dbReference type="AlphaFoldDB" id="A0A835RVL8"/>
<organism evidence="2 3">
    <name type="scientific">Vanilla planifolia</name>
    <name type="common">Vanilla</name>
    <dbReference type="NCBI Taxonomy" id="51239"/>
    <lineage>
        <taxon>Eukaryota</taxon>
        <taxon>Viridiplantae</taxon>
        <taxon>Streptophyta</taxon>
        <taxon>Embryophyta</taxon>
        <taxon>Tracheophyta</taxon>
        <taxon>Spermatophyta</taxon>
        <taxon>Magnoliopsida</taxon>
        <taxon>Liliopsida</taxon>
        <taxon>Asparagales</taxon>
        <taxon>Orchidaceae</taxon>
        <taxon>Vanilloideae</taxon>
        <taxon>Vanilleae</taxon>
        <taxon>Vanilla</taxon>
    </lineage>
</organism>